<dbReference type="EMBL" id="JACTSG010000004">
    <property type="protein sequence ID" value="MBK2302692.1"/>
    <property type="molecule type" value="Genomic_DNA"/>
</dbReference>
<comment type="caution">
    <text evidence="1">The sequence shown here is derived from an EMBL/GenBank/DDBJ whole genome shotgun (WGS) entry which is preliminary data.</text>
</comment>
<sequence length="294" mass="35070">MSVFDLTKKYKTHAWSHHEYDYKNKNNQTHDSTYLLNDIDLDKLPKSWEVVKTFKYTLSQQALYNCMLEIDHDLSRFSVYFDCKLSSIEQLSEILGVDLVKEYNLYLDDNSVYTGFWFDGKTGELLYIRKAVNIIKKNEIGFSKEDFEKELVNVCSKFDIFDIPNIFYMPNMAVNPFYTFELHKGGVIKKLQFEIFTKNQYFMLNNYINDDIINFISSINQEQIYPYITHYKIDYIDGVWQLVKIYFCGLSNECEFLKKDNFTEYKYNRFVNENEVIESLSDRLKRLTNAGQLL</sequence>
<evidence type="ECO:0000313" key="1">
    <source>
        <dbReference type="EMBL" id="MBK2302692.1"/>
    </source>
</evidence>
<keyword evidence="2" id="KW-1185">Reference proteome</keyword>
<gene>
    <name evidence="1" type="ORF">IBE52_07165</name>
</gene>
<dbReference type="RefSeq" id="WP_200166890.1">
    <property type="nucleotide sequence ID" value="NZ_JACTSG010000004.1"/>
</dbReference>
<reference evidence="1 2" key="1">
    <citation type="submission" date="2020-08" db="EMBL/GenBank/DDBJ databases">
        <title>Comparative genomics of Francisella species.</title>
        <authorList>
            <person name="Sahl J."/>
            <person name="Sjodin A."/>
            <person name="Wagner D."/>
            <person name="Forsman M."/>
        </authorList>
    </citation>
    <scope>NUCLEOTIDE SEQUENCE [LARGE SCALE GENOMIC DNA]</scope>
    <source>
        <strain evidence="1 2">F1093</strain>
    </source>
</reference>
<organism evidence="1 2">
    <name type="scientific">Francisella philomiragia</name>
    <dbReference type="NCBI Taxonomy" id="28110"/>
    <lineage>
        <taxon>Bacteria</taxon>
        <taxon>Pseudomonadati</taxon>
        <taxon>Pseudomonadota</taxon>
        <taxon>Gammaproteobacteria</taxon>
        <taxon>Thiotrichales</taxon>
        <taxon>Francisellaceae</taxon>
        <taxon>Francisella</taxon>
    </lineage>
</organism>
<evidence type="ECO:0000313" key="2">
    <source>
        <dbReference type="Proteomes" id="UP000760407"/>
    </source>
</evidence>
<name>A0ABS1GD10_9GAMM</name>
<proteinExistence type="predicted"/>
<accession>A0ABS1GD10</accession>
<protein>
    <submittedName>
        <fullName evidence="1">Uncharacterized protein</fullName>
    </submittedName>
</protein>
<dbReference type="Proteomes" id="UP000760407">
    <property type="component" value="Unassembled WGS sequence"/>
</dbReference>